<sequence length="100" mass="11164">YICVYGRVCANAYIYSTGMQPKQRFGDGSSNFRPRVLAKKMNRHRLQCKQLDEDAAKTPEGWKPSSQAAAVRCCVGFLVGGSDMYKARHWAGVCRNEITG</sequence>
<reference evidence="1" key="2">
    <citation type="journal article" date="2014" name="BMC Genomics">
        <title>A genomic perspective to assessing quality of mass-reared SIT flies used in Mediterranean fruit fly (Ceratitis capitata) eradication in California.</title>
        <authorList>
            <person name="Calla B."/>
            <person name="Hall B."/>
            <person name="Hou S."/>
            <person name="Geib S.M."/>
        </authorList>
    </citation>
    <scope>NUCLEOTIDE SEQUENCE</scope>
</reference>
<proteinExistence type="evidence at transcript level"/>
<accession>W8AGQ3</accession>
<protein>
    <submittedName>
        <fullName evidence="1">Uncharacterized protein</fullName>
    </submittedName>
</protein>
<organism evidence="1">
    <name type="scientific">Ceratitis capitata</name>
    <name type="common">Mediterranean fruit fly</name>
    <name type="synonym">Tephritis capitata</name>
    <dbReference type="NCBI Taxonomy" id="7213"/>
    <lineage>
        <taxon>Eukaryota</taxon>
        <taxon>Metazoa</taxon>
        <taxon>Ecdysozoa</taxon>
        <taxon>Arthropoda</taxon>
        <taxon>Hexapoda</taxon>
        <taxon>Insecta</taxon>
        <taxon>Pterygota</taxon>
        <taxon>Neoptera</taxon>
        <taxon>Endopterygota</taxon>
        <taxon>Diptera</taxon>
        <taxon>Brachycera</taxon>
        <taxon>Muscomorpha</taxon>
        <taxon>Tephritoidea</taxon>
        <taxon>Tephritidae</taxon>
        <taxon>Ceratitis</taxon>
        <taxon>Ceratitis</taxon>
    </lineage>
</organism>
<name>W8AGQ3_CERCA</name>
<evidence type="ECO:0000313" key="1">
    <source>
        <dbReference type="EMBL" id="JAB84822.1"/>
    </source>
</evidence>
<feature type="non-terminal residue" evidence="1">
    <location>
        <position position="1"/>
    </location>
</feature>
<dbReference type="AlphaFoldDB" id="W8AGQ3"/>
<dbReference type="EMBL" id="GAMC01021733">
    <property type="protein sequence ID" value="JAB84822.1"/>
    <property type="molecule type" value="mRNA"/>
</dbReference>
<reference evidence="1" key="1">
    <citation type="submission" date="2013-07" db="EMBL/GenBank/DDBJ databases">
        <authorList>
            <person name="Geib S."/>
        </authorList>
    </citation>
    <scope>NUCLEOTIDE SEQUENCE</scope>
</reference>